<gene>
    <name evidence="1" type="ORF">ISF26_16620</name>
</gene>
<sequence length="63" mass="7113">MKSVIAFYKNLLDAIKIFVQPYSLSPRQEQAFDIANKSAQQVDAPEWAIEAILETTNSNTPAW</sequence>
<accession>A0ABY3PID4</accession>
<organism evidence="1 2">
    <name type="scientific">Gloeobacter morelensis MG652769</name>
    <dbReference type="NCBI Taxonomy" id="2781736"/>
    <lineage>
        <taxon>Bacteria</taxon>
        <taxon>Bacillati</taxon>
        <taxon>Cyanobacteriota</taxon>
        <taxon>Cyanophyceae</taxon>
        <taxon>Gloeobacterales</taxon>
        <taxon>Gloeobacteraceae</taxon>
        <taxon>Gloeobacter</taxon>
        <taxon>Gloeobacter morelensis</taxon>
    </lineage>
</organism>
<proteinExistence type="predicted"/>
<name>A0ABY3PID4_9CYAN</name>
<dbReference type="Proteomes" id="UP001054846">
    <property type="component" value="Chromosome"/>
</dbReference>
<evidence type="ECO:0000313" key="2">
    <source>
        <dbReference type="Proteomes" id="UP001054846"/>
    </source>
</evidence>
<dbReference type="RefSeq" id="WP_230840412.1">
    <property type="nucleotide sequence ID" value="NZ_CP063845.1"/>
</dbReference>
<keyword evidence="2" id="KW-1185">Reference proteome</keyword>
<reference evidence="1 2" key="1">
    <citation type="journal article" date="2021" name="Genome Biol. Evol.">
        <title>Complete Genome Sequencing of a Novel Gloeobacter Species from a Waterfall Cave in Mexico.</title>
        <authorList>
            <person name="Saw J.H."/>
            <person name="Cardona T."/>
            <person name="Montejano G."/>
        </authorList>
    </citation>
    <scope>NUCLEOTIDE SEQUENCE [LARGE SCALE GENOMIC DNA]</scope>
    <source>
        <strain evidence="1">MG652769</strain>
    </source>
</reference>
<protein>
    <submittedName>
        <fullName evidence="1">Uncharacterized protein</fullName>
    </submittedName>
</protein>
<dbReference type="EMBL" id="CP063845">
    <property type="protein sequence ID" value="UFP93410.1"/>
    <property type="molecule type" value="Genomic_DNA"/>
</dbReference>
<evidence type="ECO:0000313" key="1">
    <source>
        <dbReference type="EMBL" id="UFP93410.1"/>
    </source>
</evidence>